<evidence type="ECO:0000256" key="2">
    <source>
        <dbReference type="SAM" id="MobiDB-lite"/>
    </source>
</evidence>
<dbReference type="Gene3D" id="3.40.50.1010">
    <property type="entry name" value="5'-nuclease"/>
    <property type="match status" value="1"/>
</dbReference>
<comment type="caution">
    <text evidence="4">The sequence shown here is derived from an EMBL/GenBank/DDBJ whole genome shotgun (WGS) entry which is preliminary data.</text>
</comment>
<reference evidence="4 5" key="1">
    <citation type="submission" date="2024-02" db="EMBL/GenBank/DDBJ databases">
        <title>Discinaceae phylogenomics.</title>
        <authorList>
            <person name="Dirks A.C."/>
            <person name="James T.Y."/>
        </authorList>
    </citation>
    <scope>NUCLEOTIDE SEQUENCE [LARGE SCALE GENOMIC DNA]</scope>
    <source>
        <strain evidence="4 5">ACD0624</strain>
    </source>
</reference>
<feature type="region of interest" description="Disordered" evidence="2">
    <location>
        <begin position="544"/>
        <end position="602"/>
    </location>
</feature>
<dbReference type="Pfam" id="PF12813">
    <property type="entry name" value="XPG_I_2"/>
    <property type="match status" value="1"/>
</dbReference>
<dbReference type="Proteomes" id="UP001447188">
    <property type="component" value="Unassembled WGS sequence"/>
</dbReference>
<accession>A0ABR3G5B2</accession>
<protein>
    <recommendedName>
        <fullName evidence="3">Asteroid domain-containing protein</fullName>
    </recommendedName>
</protein>
<sequence>MGIPRLYNHLRPYARPESFSSAAVQTTPLFIDGPGLAYHVYHFVLCSSPLTASNPWESAPSYRDFQAAVVAYLDLLAEASFSIHKIYFDGYLPISKRPTRLSRLVDSLRKLQSFHSLNPHALHSVANHDNARLDVFSATAGFTPRTPSLSAPPFILAATIEILSAHPIYSATVSTVPAEAESYCARDAICASGIVLTGDSDLLLFASPSGADWGVMMFRDVHIAFPGPRISARVFRPTTVAGSLGVDLTFLGFLTQCDGNATSNMLQQRALRIEERKKSGSAVEEYGKQWREFATAYVLPPPSCELGVVPRGVEPRIAEIIQQREGRAGGVKTMFLPFLWEDPTRGSAWDAGRGIRAAAYSLLFPHGDAIEEVCRRGRRISAGPVEHVQDPDSLLQSLLQGGDEKWWTGIVLDEVIAVFENRGQQLPEKSILRGVAHMLLSPAPPSCTVLAGKWTWERIQIYAMAQATWYSLLLLKEVVFDTSLSASTGKDGGDWRRVVQTLPGVADCVDGTCFINGMALSGMAEKQAVELALSCHPSASEEEVVVDAGSSSSNGNHKRPGNVERGKKRRDKKRKRGIVEAYLSGKGQPDGGNMFSALTDRT</sequence>
<comment type="similarity">
    <text evidence="1">Belongs to the asteroid family.</text>
</comment>
<proteinExistence type="inferred from homology"/>
<dbReference type="SUPFAM" id="SSF88723">
    <property type="entry name" value="PIN domain-like"/>
    <property type="match status" value="1"/>
</dbReference>
<gene>
    <name evidence="4" type="ORF">Q9L58_010166</name>
</gene>
<feature type="compositionally biased region" description="Basic residues" evidence="2">
    <location>
        <begin position="556"/>
        <end position="576"/>
    </location>
</feature>
<keyword evidence="5" id="KW-1185">Reference proteome</keyword>
<evidence type="ECO:0000256" key="1">
    <source>
        <dbReference type="ARBA" id="ARBA00007398"/>
    </source>
</evidence>
<dbReference type="PANTHER" id="PTHR15665">
    <property type="entry name" value="ASTEROID PROTEIN"/>
    <property type="match status" value="1"/>
</dbReference>
<evidence type="ECO:0000313" key="5">
    <source>
        <dbReference type="Proteomes" id="UP001447188"/>
    </source>
</evidence>
<organism evidence="4 5">
    <name type="scientific">Discina gigas</name>
    <dbReference type="NCBI Taxonomy" id="1032678"/>
    <lineage>
        <taxon>Eukaryota</taxon>
        <taxon>Fungi</taxon>
        <taxon>Dikarya</taxon>
        <taxon>Ascomycota</taxon>
        <taxon>Pezizomycotina</taxon>
        <taxon>Pezizomycetes</taxon>
        <taxon>Pezizales</taxon>
        <taxon>Discinaceae</taxon>
        <taxon>Discina</taxon>
    </lineage>
</organism>
<dbReference type="InterPro" id="IPR039436">
    <property type="entry name" value="Asteroid_dom"/>
</dbReference>
<dbReference type="InterPro" id="IPR029060">
    <property type="entry name" value="PIN-like_dom_sf"/>
</dbReference>
<evidence type="ECO:0000313" key="4">
    <source>
        <dbReference type="EMBL" id="KAL0630985.1"/>
    </source>
</evidence>
<name>A0ABR3G5B2_9PEZI</name>
<feature type="domain" description="Asteroid" evidence="3">
    <location>
        <begin position="152"/>
        <end position="385"/>
    </location>
</feature>
<evidence type="ECO:0000259" key="3">
    <source>
        <dbReference type="Pfam" id="PF12813"/>
    </source>
</evidence>
<dbReference type="InterPro" id="IPR026832">
    <property type="entry name" value="Asteroid"/>
</dbReference>
<dbReference type="EMBL" id="JBBBZM010000322">
    <property type="protein sequence ID" value="KAL0630985.1"/>
    <property type="molecule type" value="Genomic_DNA"/>
</dbReference>
<dbReference type="PANTHER" id="PTHR15665:SF1">
    <property type="entry name" value="PROTEIN ASTEROID HOMOLOG 1"/>
    <property type="match status" value="1"/>
</dbReference>